<dbReference type="EMBL" id="QWLV01000005">
    <property type="protein sequence ID" value="RHW17230.1"/>
    <property type="molecule type" value="Genomic_DNA"/>
</dbReference>
<reference evidence="9 10" key="1">
    <citation type="submission" date="2018-08" db="EMBL/GenBank/DDBJ databases">
        <title>The multiple taxonomic identification of Sphingomonas gilva.</title>
        <authorList>
            <person name="Zhu D."/>
            <person name="Zheng S."/>
        </authorList>
    </citation>
    <scope>NUCLEOTIDE SEQUENCE [LARGE SCALE GENOMIC DNA]</scope>
    <source>
        <strain evidence="9 10">ZDH117</strain>
    </source>
</reference>
<dbReference type="SUPFAM" id="SSF56935">
    <property type="entry name" value="Porins"/>
    <property type="match status" value="1"/>
</dbReference>
<dbReference type="Gene3D" id="2.170.130.10">
    <property type="entry name" value="TonB-dependent receptor, plug domain"/>
    <property type="match status" value="1"/>
</dbReference>
<keyword evidence="9" id="KW-0675">Receptor</keyword>
<proteinExistence type="inferred from homology"/>
<keyword evidence="10" id="KW-1185">Reference proteome</keyword>
<dbReference type="InterPro" id="IPR012910">
    <property type="entry name" value="Plug_dom"/>
</dbReference>
<dbReference type="Proteomes" id="UP000266693">
    <property type="component" value="Unassembled WGS sequence"/>
</dbReference>
<feature type="region of interest" description="Disordered" evidence="5">
    <location>
        <begin position="35"/>
        <end position="54"/>
    </location>
</feature>
<evidence type="ECO:0000256" key="6">
    <source>
        <dbReference type="SAM" id="SignalP"/>
    </source>
</evidence>
<comment type="subcellular location">
    <subcellularLocation>
        <location evidence="1 4">Cell outer membrane</location>
    </subcellularLocation>
</comment>
<dbReference type="GO" id="GO:0009279">
    <property type="term" value="C:cell outer membrane"/>
    <property type="evidence" value="ECO:0007669"/>
    <property type="project" value="UniProtKB-SubCell"/>
</dbReference>
<evidence type="ECO:0000259" key="8">
    <source>
        <dbReference type="Pfam" id="PF07715"/>
    </source>
</evidence>
<dbReference type="AlphaFoldDB" id="A0A396RLM2"/>
<dbReference type="Pfam" id="PF07715">
    <property type="entry name" value="Plug"/>
    <property type="match status" value="1"/>
</dbReference>
<keyword evidence="6" id="KW-0732">Signal</keyword>
<dbReference type="InterPro" id="IPR010104">
    <property type="entry name" value="TonB_rcpt_bac"/>
</dbReference>
<feature type="chain" id="PRO_5017285234" evidence="6">
    <location>
        <begin position="35"/>
        <end position="1095"/>
    </location>
</feature>
<feature type="domain" description="TonB-dependent receptor-like beta-barrel" evidence="7">
    <location>
        <begin position="470"/>
        <end position="1058"/>
    </location>
</feature>
<keyword evidence="3" id="KW-0998">Cell outer membrane</keyword>
<evidence type="ECO:0000256" key="3">
    <source>
        <dbReference type="ARBA" id="ARBA00023237"/>
    </source>
</evidence>
<sequence length="1095" mass="120573">MKRCGETSPFKRARLMSGVCGAAMLAMVAAPAAAQETEADPQAPGIQEAPAEDDQTPDDIIVMGIRQNLESAQARKRNADTVVDSLTADEIGSFPDKSVAEALQRVAGITVSRFAGTDDTSHFSAEPSGVIVRGLPQVRSEFNGRDTFSANSSRGLSYSDISPELLAGVDTYKNQTAELIEGGIAGTINLRTRLPFDQKDLFSVSADLSYGDIAEEATPAFSGIFSKRFETDMGEFGVMLNGAYSQVKTGSQGVQFNRMGIFDLPEGTDAEGNTTYVFGPGQQYIPSGIWMRDNLYDRKRYGISAAAQWRSNDGGKELSLQYNRSQYDNSWRERSVYSSAFDLFGLPTDYVVTDPTLIAPLTGTDPFTFDDEGNFLTGWWSPIRPYVGEGDANLGLGVNEDGEAFFNRCYTWETTCTQGQRRAPQIDAASNALRNKQYTQDIGANFRWDVSDRLGLRFDVQYVTSEVKNYNASVTTRTFANTYVDLSGEYPRLEIVPDVGENINLSSGGIANPNNYHYYAVTDHTEDSEGEEIALRLDTDYEFDSDWLHSLRMGVRYADRDQEVKWGAYNWANIANNWTYTQASYFNIDRPIYPSGSYETAGFSDDFFAGNQLNVNDFVFFNMDRLENREDLAAALGRPSIGVGEYYPICSGQGNPGRAGESVTDEFGCYLPSEVLRISERTMATYAMLKFGGPNARMGDIGISGNIGIRLVWTREKTDGSFTFPSAFDSAALSCQRGEDPDGNPTATAGCVTGPDEIAFNDGTVIPGRVRVEHFNALPSFNLKLDLTDKLVSRFAYSRAMSRPDLGLLRNYETVSRVAPNLADRNNPLITYNDAGEAIAYDFQYTGRAGNPYLKPIVADQFDLTLEYYFNASGSLTGTVFYKNFKNYIQLGTYNLTVTNNGVTRDVLMQRPDNGDGAKIKGVEVAFSTFFNFLPSPLDGFGVQANYTYVDNDGIETINLVSETAAGTAGNGVSYDTTAVKANALEGISDHSFNLIGMYEKGRLSVRAAYNWRSEYLVTAVDCCVGLPMWQDSAGFFDASIRYRVTDWMELSVQGSNLLGTDTVLKQQIDSDGTLKPASWFKNDRRVQAGIRVTL</sequence>
<name>A0A396RLM2_9SPHN</name>
<dbReference type="InterPro" id="IPR036942">
    <property type="entry name" value="Beta-barrel_TonB_sf"/>
</dbReference>
<dbReference type="NCBIfam" id="TIGR01782">
    <property type="entry name" value="TonB-Xanth-Caul"/>
    <property type="match status" value="1"/>
</dbReference>
<dbReference type="PANTHER" id="PTHR40980:SF3">
    <property type="entry name" value="TONB-DEPENDENT RECEPTOR-LIKE BETA-BARREL DOMAIN-CONTAINING PROTEIN"/>
    <property type="match status" value="1"/>
</dbReference>
<feature type="signal peptide" evidence="6">
    <location>
        <begin position="1"/>
        <end position="34"/>
    </location>
</feature>
<accession>A0A396RLM2</accession>
<feature type="domain" description="TonB-dependent receptor plug" evidence="8">
    <location>
        <begin position="76"/>
        <end position="187"/>
    </location>
</feature>
<gene>
    <name evidence="9" type="ORF">D1610_11840</name>
</gene>
<dbReference type="Gene3D" id="2.40.170.20">
    <property type="entry name" value="TonB-dependent receptor, beta-barrel domain"/>
    <property type="match status" value="1"/>
</dbReference>
<evidence type="ECO:0000256" key="4">
    <source>
        <dbReference type="RuleBase" id="RU003357"/>
    </source>
</evidence>
<evidence type="ECO:0000256" key="5">
    <source>
        <dbReference type="SAM" id="MobiDB-lite"/>
    </source>
</evidence>
<comment type="caution">
    <text evidence="9">The sequence shown here is derived from an EMBL/GenBank/DDBJ whole genome shotgun (WGS) entry which is preliminary data.</text>
</comment>
<dbReference type="OrthoDB" id="5476657at2"/>
<protein>
    <submittedName>
        <fullName evidence="9">TonB-dependent receptor</fullName>
    </submittedName>
</protein>
<evidence type="ECO:0000259" key="7">
    <source>
        <dbReference type="Pfam" id="PF00593"/>
    </source>
</evidence>
<dbReference type="PANTHER" id="PTHR40980">
    <property type="entry name" value="PLUG DOMAIN-CONTAINING PROTEIN"/>
    <property type="match status" value="1"/>
</dbReference>
<dbReference type="InterPro" id="IPR037066">
    <property type="entry name" value="Plug_dom_sf"/>
</dbReference>
<dbReference type="InterPro" id="IPR000531">
    <property type="entry name" value="Beta-barrel_TonB"/>
</dbReference>
<organism evidence="9 10">
    <name type="scientific">Sphingomonas gilva</name>
    <dbReference type="NCBI Taxonomy" id="2305907"/>
    <lineage>
        <taxon>Bacteria</taxon>
        <taxon>Pseudomonadati</taxon>
        <taxon>Pseudomonadota</taxon>
        <taxon>Alphaproteobacteria</taxon>
        <taxon>Sphingomonadales</taxon>
        <taxon>Sphingomonadaceae</taxon>
        <taxon>Sphingomonas</taxon>
    </lineage>
</organism>
<evidence type="ECO:0000256" key="2">
    <source>
        <dbReference type="ARBA" id="ARBA00023136"/>
    </source>
</evidence>
<evidence type="ECO:0000313" key="9">
    <source>
        <dbReference type="EMBL" id="RHW17230.1"/>
    </source>
</evidence>
<comment type="similarity">
    <text evidence="4">Belongs to the TonB-dependent receptor family.</text>
</comment>
<keyword evidence="4" id="KW-0798">TonB box</keyword>
<evidence type="ECO:0000313" key="10">
    <source>
        <dbReference type="Proteomes" id="UP000266693"/>
    </source>
</evidence>
<dbReference type="Pfam" id="PF00593">
    <property type="entry name" value="TonB_dep_Rec_b-barrel"/>
    <property type="match status" value="1"/>
</dbReference>
<evidence type="ECO:0000256" key="1">
    <source>
        <dbReference type="ARBA" id="ARBA00004442"/>
    </source>
</evidence>
<keyword evidence="2 4" id="KW-0472">Membrane</keyword>